<dbReference type="InterPro" id="IPR020823">
    <property type="entry name" value="Cell_div_FtsA"/>
</dbReference>
<dbReference type="HAMAP" id="MF_02033">
    <property type="entry name" value="FtsA"/>
    <property type="match status" value="1"/>
</dbReference>
<keyword evidence="3 5" id="KW-0472">Membrane</keyword>
<evidence type="ECO:0000256" key="2">
    <source>
        <dbReference type="ARBA" id="ARBA00022618"/>
    </source>
</evidence>
<dbReference type="Gene3D" id="3.30.420.40">
    <property type="match status" value="2"/>
</dbReference>
<dbReference type="OrthoDB" id="9810567at2"/>
<protein>
    <recommendedName>
        <fullName evidence="5 6">Cell division protein FtsA</fullName>
    </recommendedName>
</protein>
<comment type="subunit">
    <text evidence="5">Self-interacts. Interacts with FtsZ.</text>
</comment>
<comment type="subcellular location">
    <subcellularLocation>
        <location evidence="5">Cell membrane</location>
        <topology evidence="5">Peripheral membrane protein</topology>
        <orientation evidence="5">Cytoplasmic side</orientation>
    </subcellularLocation>
    <text evidence="5">Localizes to the Z ring in an FtsZ-dependent manner. Targeted to the membrane through a conserved C-terminal amphipathic helix.</text>
</comment>
<feature type="domain" description="SHS2" evidence="7">
    <location>
        <begin position="24"/>
        <end position="213"/>
    </location>
</feature>
<comment type="caution">
    <text evidence="8">The sequence shown here is derived from an EMBL/GenBank/DDBJ whole genome shotgun (WGS) entry which is preliminary data.</text>
</comment>
<sequence>MSVFDLFRSRQPSAVSGAKAQGVCAALDVGSSKIACFIARTDQTIAGPRPRVIGVGHQSSRGVRAGAVVDMDAAAEAIRSAVEQAERMAGIAVNAVTVTLSAGQPASTRLAAEIDLPQREITEREPRRLLDGALAEFEIEDRVVLHAIPLSWSVDDHRGIKDPRGMFGKTLGVEVHVITAAIGPLRNLSTCIERCHLDLKGVVATPYASGLSALADDEVKLGATLIDMGAGATTAAVFAEGALLHIDAVPVGGSHVTSDVARGLSTPLAAAERLKTLYGSALDSPEDDQQMIEVPSVSGENGALYDSAPRSLLNSIIRPRLEETFELIRDRLDAAGVGKTSGRRLVLTGGGAQLPGAAELAARVFGKQVRIAGPCGVSGLGDAVSGPAFSAVAGVVRRETRGAAEAIAGPPRLSGLPLVPRRSRTEAGSGRAGSMWRWFAESF</sequence>
<evidence type="ECO:0000256" key="4">
    <source>
        <dbReference type="ARBA" id="ARBA00023306"/>
    </source>
</evidence>
<dbReference type="SUPFAM" id="SSF53067">
    <property type="entry name" value="Actin-like ATPase domain"/>
    <property type="match status" value="2"/>
</dbReference>
<dbReference type="GO" id="GO:0009898">
    <property type="term" value="C:cytoplasmic side of plasma membrane"/>
    <property type="evidence" value="ECO:0007669"/>
    <property type="project" value="UniProtKB-UniRule"/>
</dbReference>
<dbReference type="PIRSF" id="PIRSF003101">
    <property type="entry name" value="FtsA"/>
    <property type="match status" value="1"/>
</dbReference>
<evidence type="ECO:0000256" key="1">
    <source>
        <dbReference type="ARBA" id="ARBA00022475"/>
    </source>
</evidence>
<keyword evidence="1 5" id="KW-1003">Cell membrane</keyword>
<dbReference type="PANTHER" id="PTHR32432">
    <property type="entry name" value="CELL DIVISION PROTEIN FTSA-RELATED"/>
    <property type="match status" value="1"/>
</dbReference>
<gene>
    <name evidence="5" type="primary">ftsA</name>
    <name evidence="8" type="ORF">C7435_1484</name>
</gene>
<dbReference type="NCBIfam" id="TIGR01174">
    <property type="entry name" value="ftsA"/>
    <property type="match status" value="1"/>
</dbReference>
<organism evidence="8 9">
    <name type="scientific">Maricaulis maris</name>
    <dbReference type="NCBI Taxonomy" id="74318"/>
    <lineage>
        <taxon>Bacteria</taxon>
        <taxon>Pseudomonadati</taxon>
        <taxon>Pseudomonadota</taxon>
        <taxon>Alphaproteobacteria</taxon>
        <taxon>Maricaulales</taxon>
        <taxon>Maricaulaceae</taxon>
        <taxon>Maricaulis</taxon>
    </lineage>
</organism>
<dbReference type="SMART" id="SM00842">
    <property type="entry name" value="FtsA"/>
    <property type="match status" value="1"/>
</dbReference>
<keyword evidence="2 5" id="KW-0132">Cell division</keyword>
<dbReference type="EMBL" id="RBIM01000003">
    <property type="protein sequence ID" value="RKR00280.1"/>
    <property type="molecule type" value="Genomic_DNA"/>
</dbReference>
<dbReference type="InterPro" id="IPR050696">
    <property type="entry name" value="FtsA/MreB"/>
</dbReference>
<comment type="similarity">
    <text evidence="5 6">Belongs to the FtsA/MreB family.</text>
</comment>
<evidence type="ECO:0000313" key="9">
    <source>
        <dbReference type="Proteomes" id="UP000273675"/>
    </source>
</evidence>
<dbReference type="Pfam" id="PF14450">
    <property type="entry name" value="FtsA"/>
    <property type="match status" value="2"/>
</dbReference>
<dbReference type="Pfam" id="PF02491">
    <property type="entry name" value="SHS2_FTSA"/>
    <property type="match status" value="1"/>
</dbReference>
<keyword evidence="4 5" id="KW-0131">Cell cycle</keyword>
<dbReference type="CDD" id="cd24048">
    <property type="entry name" value="ASKHA_NBD_FtsA"/>
    <property type="match status" value="1"/>
</dbReference>
<dbReference type="PANTHER" id="PTHR32432:SF4">
    <property type="entry name" value="CELL DIVISION PROTEIN FTSA"/>
    <property type="match status" value="1"/>
</dbReference>
<comment type="function">
    <text evidence="5 6">Cell division protein that is involved in the assembly of the Z ring. May serve as a membrane anchor for the Z ring.</text>
</comment>
<dbReference type="RefSeq" id="WP_083635128.1">
    <property type="nucleotide sequence ID" value="NZ_RBIM01000003.1"/>
</dbReference>
<dbReference type="InterPro" id="IPR043129">
    <property type="entry name" value="ATPase_NBD"/>
</dbReference>
<dbReference type="GO" id="GO:0043093">
    <property type="term" value="P:FtsZ-dependent cytokinesis"/>
    <property type="evidence" value="ECO:0007669"/>
    <property type="project" value="UniProtKB-UniRule"/>
</dbReference>
<name>A0A495DDA9_9PROT</name>
<dbReference type="Gene3D" id="3.30.1490.110">
    <property type="match status" value="1"/>
</dbReference>
<proteinExistence type="inferred from homology"/>
<evidence type="ECO:0000259" key="7">
    <source>
        <dbReference type="SMART" id="SM00842"/>
    </source>
</evidence>
<reference evidence="8 9" key="1">
    <citation type="submission" date="2018-10" db="EMBL/GenBank/DDBJ databases">
        <title>Genomic Encyclopedia of Type Strains, Phase IV (KMG-IV): sequencing the most valuable type-strain genomes for metagenomic binning, comparative biology and taxonomic classification.</title>
        <authorList>
            <person name="Goeker M."/>
        </authorList>
    </citation>
    <scope>NUCLEOTIDE SEQUENCE [LARGE SCALE GENOMIC DNA]</scope>
    <source>
        <strain evidence="8 9">DSM 4734</strain>
    </source>
</reference>
<evidence type="ECO:0000256" key="6">
    <source>
        <dbReference type="PIRNR" id="PIRNR003101"/>
    </source>
</evidence>
<dbReference type="GO" id="GO:0032153">
    <property type="term" value="C:cell division site"/>
    <property type="evidence" value="ECO:0007669"/>
    <property type="project" value="UniProtKB-UniRule"/>
</dbReference>
<dbReference type="InterPro" id="IPR003494">
    <property type="entry name" value="SHS2_FtsA"/>
</dbReference>
<evidence type="ECO:0000313" key="8">
    <source>
        <dbReference type="EMBL" id="RKR00280.1"/>
    </source>
</evidence>
<evidence type="ECO:0000256" key="3">
    <source>
        <dbReference type="ARBA" id="ARBA00023136"/>
    </source>
</evidence>
<dbReference type="Proteomes" id="UP000273675">
    <property type="component" value="Unassembled WGS sequence"/>
</dbReference>
<accession>A0A495DDA9</accession>
<evidence type="ECO:0000256" key="5">
    <source>
        <dbReference type="HAMAP-Rule" id="MF_02033"/>
    </source>
</evidence>
<dbReference type="AlphaFoldDB" id="A0A495DDA9"/>